<proteinExistence type="predicted"/>
<keyword evidence="2" id="KW-1185">Reference proteome</keyword>
<name>A0A7X0LSP0_9ACTN</name>
<reference evidence="1 2" key="1">
    <citation type="submission" date="2020-08" db="EMBL/GenBank/DDBJ databases">
        <title>Genomic Encyclopedia of Type Strains, Phase IV (KMG-IV): sequencing the most valuable type-strain genomes for metagenomic binning, comparative biology and taxonomic classification.</title>
        <authorList>
            <person name="Goeker M."/>
        </authorList>
    </citation>
    <scope>NUCLEOTIDE SEQUENCE [LARGE SCALE GENOMIC DNA]</scope>
    <source>
        <strain evidence="1 2">DSM 40141</strain>
    </source>
</reference>
<accession>A0A7X0LSP0</accession>
<dbReference type="RefSeq" id="WP_185034956.1">
    <property type="nucleotide sequence ID" value="NZ_BNBN01000006.1"/>
</dbReference>
<sequence>MPSPISSTEPIYHALVAEHGDVAAAARHAADEAAREAESALDWSALHARGTRPVAH</sequence>
<dbReference type="Proteomes" id="UP000540423">
    <property type="component" value="Unassembled WGS sequence"/>
</dbReference>
<dbReference type="AlphaFoldDB" id="A0A7X0LSP0"/>
<protein>
    <submittedName>
        <fullName evidence="1">Uncharacterized protein</fullName>
    </submittedName>
</protein>
<organism evidence="1 2">
    <name type="scientific">Streptomyces candidus</name>
    <dbReference type="NCBI Taxonomy" id="67283"/>
    <lineage>
        <taxon>Bacteria</taxon>
        <taxon>Bacillati</taxon>
        <taxon>Actinomycetota</taxon>
        <taxon>Actinomycetes</taxon>
        <taxon>Kitasatosporales</taxon>
        <taxon>Streptomycetaceae</taxon>
        <taxon>Streptomyces</taxon>
    </lineage>
</organism>
<comment type="caution">
    <text evidence="1">The sequence shown here is derived from an EMBL/GenBank/DDBJ whole genome shotgun (WGS) entry which is preliminary data.</text>
</comment>
<evidence type="ECO:0000313" key="2">
    <source>
        <dbReference type="Proteomes" id="UP000540423"/>
    </source>
</evidence>
<dbReference type="EMBL" id="JACHEM010000014">
    <property type="protein sequence ID" value="MBB6438674.1"/>
    <property type="molecule type" value="Genomic_DNA"/>
</dbReference>
<evidence type="ECO:0000313" key="1">
    <source>
        <dbReference type="EMBL" id="MBB6438674.1"/>
    </source>
</evidence>
<gene>
    <name evidence="1" type="ORF">HNQ79_005186</name>
</gene>